<dbReference type="AlphaFoldDB" id="A0A6A4NHH9"/>
<dbReference type="PANTHER" id="PTHR37615">
    <property type="entry name" value="NUCLEOPORIN NUP159-LIKE"/>
    <property type="match status" value="1"/>
</dbReference>
<gene>
    <name evidence="2" type="ORF">Lalb_Chr23g0266611</name>
</gene>
<sequence length="116" mass="13425">MFSIHMGKKRQKMKELSVEISEVSFLQGAETGQQEIQPQPPRKRGRPRKIIVIETNQEKKIEPAQKDTENSMKEEQQEATATCISINTKEKEFQLITKGEISRSRARRKSKPRKST</sequence>
<feature type="compositionally biased region" description="Basic and acidic residues" evidence="1">
    <location>
        <begin position="56"/>
        <end position="76"/>
    </location>
</feature>
<dbReference type="EMBL" id="WOCE01000023">
    <property type="protein sequence ID" value="KAE9586759.1"/>
    <property type="molecule type" value="Genomic_DNA"/>
</dbReference>
<proteinExistence type="predicted"/>
<dbReference type="PANTHER" id="PTHR37615:SF1">
    <property type="entry name" value="NUCLEOPORIN NUP159-LIKE"/>
    <property type="match status" value="1"/>
</dbReference>
<name>A0A6A4NHH9_LUPAL</name>
<feature type="region of interest" description="Disordered" evidence="1">
    <location>
        <begin position="29"/>
        <end position="83"/>
    </location>
</feature>
<comment type="caution">
    <text evidence="2">The sequence shown here is derived from an EMBL/GenBank/DDBJ whole genome shotgun (WGS) entry which is preliminary data.</text>
</comment>
<evidence type="ECO:0000313" key="2">
    <source>
        <dbReference type="EMBL" id="KAE9586759.1"/>
    </source>
</evidence>
<accession>A0A6A4NHH9</accession>
<keyword evidence="3" id="KW-1185">Reference proteome</keyword>
<reference evidence="3" key="1">
    <citation type="journal article" date="2020" name="Nat. Commun.">
        <title>Genome sequence of the cluster root forming white lupin.</title>
        <authorList>
            <person name="Hufnagel B."/>
            <person name="Marques A."/>
            <person name="Soriano A."/>
            <person name="Marques L."/>
            <person name="Divol F."/>
            <person name="Doumas P."/>
            <person name="Sallet E."/>
            <person name="Mancinotti D."/>
            <person name="Carrere S."/>
            <person name="Marande W."/>
            <person name="Arribat S."/>
            <person name="Keller J."/>
            <person name="Huneau C."/>
            <person name="Blein T."/>
            <person name="Aime D."/>
            <person name="Laguerre M."/>
            <person name="Taylor J."/>
            <person name="Schubert V."/>
            <person name="Nelson M."/>
            <person name="Geu-Flores F."/>
            <person name="Crespi M."/>
            <person name="Gallardo-Guerrero K."/>
            <person name="Delaux P.-M."/>
            <person name="Salse J."/>
            <person name="Berges H."/>
            <person name="Guyot R."/>
            <person name="Gouzy J."/>
            <person name="Peret B."/>
        </authorList>
    </citation>
    <scope>NUCLEOTIDE SEQUENCE [LARGE SCALE GENOMIC DNA]</scope>
    <source>
        <strain evidence="3">cv. Amiga</strain>
    </source>
</reference>
<organism evidence="2 3">
    <name type="scientific">Lupinus albus</name>
    <name type="common">White lupine</name>
    <name type="synonym">Lupinus termis</name>
    <dbReference type="NCBI Taxonomy" id="3870"/>
    <lineage>
        <taxon>Eukaryota</taxon>
        <taxon>Viridiplantae</taxon>
        <taxon>Streptophyta</taxon>
        <taxon>Embryophyta</taxon>
        <taxon>Tracheophyta</taxon>
        <taxon>Spermatophyta</taxon>
        <taxon>Magnoliopsida</taxon>
        <taxon>eudicotyledons</taxon>
        <taxon>Gunneridae</taxon>
        <taxon>Pentapetalae</taxon>
        <taxon>rosids</taxon>
        <taxon>fabids</taxon>
        <taxon>Fabales</taxon>
        <taxon>Fabaceae</taxon>
        <taxon>Papilionoideae</taxon>
        <taxon>50 kb inversion clade</taxon>
        <taxon>genistoids sensu lato</taxon>
        <taxon>core genistoids</taxon>
        <taxon>Genisteae</taxon>
        <taxon>Lupinus</taxon>
    </lineage>
</organism>
<feature type="compositionally biased region" description="Basic residues" evidence="1">
    <location>
        <begin position="104"/>
        <end position="116"/>
    </location>
</feature>
<evidence type="ECO:0000313" key="3">
    <source>
        <dbReference type="Proteomes" id="UP000447434"/>
    </source>
</evidence>
<feature type="region of interest" description="Disordered" evidence="1">
    <location>
        <begin position="96"/>
        <end position="116"/>
    </location>
</feature>
<protein>
    <submittedName>
        <fullName evidence="2">Uncharacterized protein</fullName>
    </submittedName>
</protein>
<dbReference type="Proteomes" id="UP000447434">
    <property type="component" value="Chromosome 23"/>
</dbReference>
<evidence type="ECO:0000256" key="1">
    <source>
        <dbReference type="SAM" id="MobiDB-lite"/>
    </source>
</evidence>